<evidence type="ECO:0000259" key="1">
    <source>
        <dbReference type="Pfam" id="PF03727"/>
    </source>
</evidence>
<dbReference type="Pfam" id="PF03727">
    <property type="entry name" value="Hexokinase_2"/>
    <property type="match status" value="1"/>
</dbReference>
<dbReference type="Proteomes" id="UP000034680">
    <property type="component" value="Unassembled WGS sequence"/>
</dbReference>
<keyword evidence="2" id="KW-0808">Transferase</keyword>
<keyword evidence="2" id="KW-0418">Kinase</keyword>
<protein>
    <submittedName>
        <fullName evidence="2">Putative glucokinase</fullName>
    </submittedName>
</protein>
<gene>
    <name evidence="2" type="ORF">UCDDA912_g03425</name>
</gene>
<dbReference type="SUPFAM" id="SSF53067">
    <property type="entry name" value="Actin-like ATPase domain"/>
    <property type="match status" value="1"/>
</dbReference>
<dbReference type="GO" id="GO:0005975">
    <property type="term" value="P:carbohydrate metabolic process"/>
    <property type="evidence" value="ECO:0007669"/>
    <property type="project" value="InterPro"/>
</dbReference>
<dbReference type="GO" id="GO:0016773">
    <property type="term" value="F:phosphotransferase activity, alcohol group as acceptor"/>
    <property type="evidence" value="ECO:0007669"/>
    <property type="project" value="InterPro"/>
</dbReference>
<evidence type="ECO:0000313" key="2">
    <source>
        <dbReference type="EMBL" id="KKY36515.1"/>
    </source>
</evidence>
<name>A0A0G2I9T7_9PEZI</name>
<sequence>MFMSIECGSFNRKLSVLPATPYDTELDRDGVNPGNQMFEKRTSATFLRELLHESIEDLEVSADAGCRFCKLLLACLNGYLDNGNWIAGDWKGEENLIMQ</sequence>
<dbReference type="AlphaFoldDB" id="A0A0G2I9T7"/>
<dbReference type="STRING" id="1214573.A0A0G2I9T7"/>
<dbReference type="GO" id="GO:0005524">
    <property type="term" value="F:ATP binding"/>
    <property type="evidence" value="ECO:0007669"/>
    <property type="project" value="InterPro"/>
</dbReference>
<reference evidence="2 3" key="1">
    <citation type="submission" date="2015-05" db="EMBL/GenBank/DDBJ databases">
        <title>Distinctive expansion of gene families associated with plant cell wall degradation and secondary metabolism in the genomes of grapevine trunk pathogens.</title>
        <authorList>
            <person name="Lawrence D.P."/>
            <person name="Travadon R."/>
            <person name="Rolshausen P.E."/>
            <person name="Baumgartner K."/>
        </authorList>
    </citation>
    <scope>NUCLEOTIDE SEQUENCE [LARGE SCALE GENOMIC DNA]</scope>
    <source>
        <strain evidence="2">DA912</strain>
    </source>
</reference>
<comment type="caution">
    <text evidence="2">The sequence shown here is derived from an EMBL/GenBank/DDBJ whole genome shotgun (WGS) entry which is preliminary data.</text>
</comment>
<feature type="domain" description="Hexokinase C-terminal" evidence="1">
    <location>
        <begin position="1"/>
        <end position="57"/>
    </location>
</feature>
<dbReference type="Gene3D" id="3.40.367.20">
    <property type="match status" value="1"/>
</dbReference>
<dbReference type="InterPro" id="IPR043129">
    <property type="entry name" value="ATPase_NBD"/>
</dbReference>
<reference evidence="2 3" key="2">
    <citation type="submission" date="2015-05" db="EMBL/GenBank/DDBJ databases">
        <authorList>
            <person name="Morales-Cruz A."/>
            <person name="Amrine K.C."/>
            <person name="Cantu D."/>
        </authorList>
    </citation>
    <scope>NUCLEOTIDE SEQUENCE [LARGE SCALE GENOMIC DNA]</scope>
    <source>
        <strain evidence="2">DA912</strain>
    </source>
</reference>
<dbReference type="GO" id="GO:0016301">
    <property type="term" value="F:kinase activity"/>
    <property type="evidence" value="ECO:0007669"/>
    <property type="project" value="UniProtKB-KW"/>
</dbReference>
<dbReference type="InterPro" id="IPR022673">
    <property type="entry name" value="Hexokinase_C"/>
</dbReference>
<proteinExistence type="predicted"/>
<keyword evidence="3" id="KW-1185">Reference proteome</keyword>
<dbReference type="EMBL" id="LCUC01000114">
    <property type="protein sequence ID" value="KKY36515.1"/>
    <property type="molecule type" value="Genomic_DNA"/>
</dbReference>
<organism evidence="2 3">
    <name type="scientific">Diaporthe ampelina</name>
    <dbReference type="NCBI Taxonomy" id="1214573"/>
    <lineage>
        <taxon>Eukaryota</taxon>
        <taxon>Fungi</taxon>
        <taxon>Dikarya</taxon>
        <taxon>Ascomycota</taxon>
        <taxon>Pezizomycotina</taxon>
        <taxon>Sordariomycetes</taxon>
        <taxon>Sordariomycetidae</taxon>
        <taxon>Diaporthales</taxon>
        <taxon>Diaporthaceae</taxon>
        <taxon>Diaporthe</taxon>
    </lineage>
</organism>
<accession>A0A0G2I9T7</accession>
<evidence type="ECO:0000313" key="3">
    <source>
        <dbReference type="Proteomes" id="UP000034680"/>
    </source>
</evidence>